<feature type="signal peptide" evidence="1">
    <location>
        <begin position="1"/>
        <end position="17"/>
    </location>
</feature>
<gene>
    <name evidence="2" type="ORF">ACFQPC_16815</name>
</gene>
<feature type="chain" id="PRO_5046164695" evidence="1">
    <location>
        <begin position="18"/>
        <end position="258"/>
    </location>
</feature>
<reference evidence="3" key="1">
    <citation type="journal article" date="2019" name="Int. J. Syst. Evol. Microbiol.">
        <title>The Global Catalogue of Microorganisms (GCM) 10K type strain sequencing project: providing services to taxonomists for standard genome sequencing and annotation.</title>
        <authorList>
            <consortium name="The Broad Institute Genomics Platform"/>
            <consortium name="The Broad Institute Genome Sequencing Center for Infectious Disease"/>
            <person name="Wu L."/>
            <person name="Ma J."/>
        </authorList>
    </citation>
    <scope>NUCLEOTIDE SEQUENCE [LARGE SCALE GENOMIC DNA]</scope>
    <source>
        <strain evidence="3">KACC 12508</strain>
    </source>
</reference>
<keyword evidence="1" id="KW-0732">Signal</keyword>
<proteinExistence type="predicted"/>
<protein>
    <submittedName>
        <fullName evidence="2">DUF3047 domain-containing protein</fullName>
    </submittedName>
</protein>
<dbReference type="Pfam" id="PF11249">
    <property type="entry name" value="DUF3047"/>
    <property type="match status" value="1"/>
</dbReference>
<evidence type="ECO:0000256" key="1">
    <source>
        <dbReference type="SAM" id="SignalP"/>
    </source>
</evidence>
<name>A0ABW2IFP1_9BURK</name>
<dbReference type="Proteomes" id="UP001596542">
    <property type="component" value="Unassembled WGS sequence"/>
</dbReference>
<dbReference type="RefSeq" id="WP_382273004.1">
    <property type="nucleotide sequence ID" value="NZ_JBHTBU010000003.1"/>
</dbReference>
<dbReference type="InterPro" id="IPR021409">
    <property type="entry name" value="DUF3047"/>
</dbReference>
<dbReference type="PROSITE" id="PS51257">
    <property type="entry name" value="PROKAR_LIPOPROTEIN"/>
    <property type="match status" value="1"/>
</dbReference>
<dbReference type="EMBL" id="JBHTBU010000003">
    <property type="protein sequence ID" value="MFC7289712.1"/>
    <property type="molecule type" value="Genomic_DNA"/>
</dbReference>
<accession>A0ABW2IFP1</accession>
<sequence>MKLLSTLILLSLLTACAQLPKSGHSAADTPEGQILPFSVNASGGLPERWEPMIINRTKKLTEYKLVDDDGKTVLHARAVAAASGLMQKVDIDPLLESQLNWRWRISGLVQTANNSERGLEDSPARIILGFDGDKDSLPFADQIMFETARLLTGRDVPYATLMYIWGRKAPVDTIITNTRSNRVKMLVAETGASGVGDWHSFSRNIAADYEKAFGEKPGRLIAVGVLTDTDNTGETVEAWYGDISLSTPDKQAENVAVE</sequence>
<comment type="caution">
    <text evidence="2">The sequence shown here is derived from an EMBL/GenBank/DDBJ whole genome shotgun (WGS) entry which is preliminary data.</text>
</comment>
<evidence type="ECO:0000313" key="2">
    <source>
        <dbReference type="EMBL" id="MFC7289712.1"/>
    </source>
</evidence>
<keyword evidence="3" id="KW-1185">Reference proteome</keyword>
<organism evidence="2 3">
    <name type="scientific">Herminiimonas glaciei</name>
    <dbReference type="NCBI Taxonomy" id="523788"/>
    <lineage>
        <taxon>Bacteria</taxon>
        <taxon>Pseudomonadati</taxon>
        <taxon>Pseudomonadota</taxon>
        <taxon>Betaproteobacteria</taxon>
        <taxon>Burkholderiales</taxon>
        <taxon>Oxalobacteraceae</taxon>
        <taxon>Herminiimonas</taxon>
    </lineage>
</organism>
<evidence type="ECO:0000313" key="3">
    <source>
        <dbReference type="Proteomes" id="UP001596542"/>
    </source>
</evidence>